<dbReference type="InterPro" id="IPR029041">
    <property type="entry name" value="FAD-linked_oxidoreductase-like"/>
</dbReference>
<dbReference type="PANTHER" id="PTHR45754:SF3">
    <property type="entry name" value="METHYLENETETRAHYDROFOLATE REDUCTASE (NADPH)"/>
    <property type="match status" value="1"/>
</dbReference>
<evidence type="ECO:0000313" key="14">
    <source>
        <dbReference type="Proteomes" id="UP000614811"/>
    </source>
</evidence>
<comment type="caution">
    <text evidence="13">The sequence shown here is derived from an EMBL/GenBank/DDBJ whole genome shotgun (WGS) entry which is preliminary data.</text>
</comment>
<name>A0A918RW36_9GAMM</name>
<dbReference type="GO" id="GO:0035999">
    <property type="term" value="P:tetrahydrofolate interconversion"/>
    <property type="evidence" value="ECO:0007669"/>
    <property type="project" value="TreeGrafter"/>
</dbReference>
<evidence type="ECO:0000256" key="6">
    <source>
        <dbReference type="ARBA" id="ARBA00022827"/>
    </source>
</evidence>
<evidence type="ECO:0000313" key="13">
    <source>
        <dbReference type="EMBL" id="GHA14737.1"/>
    </source>
</evidence>
<evidence type="ECO:0000256" key="7">
    <source>
        <dbReference type="ARBA" id="ARBA00023002"/>
    </source>
</evidence>
<evidence type="ECO:0000256" key="10">
    <source>
        <dbReference type="ARBA" id="ARBA00034478"/>
    </source>
</evidence>
<dbReference type="CDD" id="cd00537">
    <property type="entry name" value="MTHFR"/>
    <property type="match status" value="1"/>
</dbReference>
<dbReference type="NCBIfam" id="TIGR00676">
    <property type="entry name" value="fadh2"/>
    <property type="match status" value="1"/>
</dbReference>
<dbReference type="GO" id="GO:0071949">
    <property type="term" value="F:FAD binding"/>
    <property type="evidence" value="ECO:0007669"/>
    <property type="project" value="TreeGrafter"/>
</dbReference>
<comment type="catalytic activity">
    <reaction evidence="11">
        <text>(6S)-5-methyl-5,6,7,8-tetrahydrofolate + NAD(+) = (6R)-5,10-methylene-5,6,7,8-tetrahydrofolate + NADH + H(+)</text>
        <dbReference type="Rhea" id="RHEA:19821"/>
        <dbReference type="ChEBI" id="CHEBI:15378"/>
        <dbReference type="ChEBI" id="CHEBI:15636"/>
        <dbReference type="ChEBI" id="CHEBI:18608"/>
        <dbReference type="ChEBI" id="CHEBI:57540"/>
        <dbReference type="ChEBI" id="CHEBI:57945"/>
        <dbReference type="EC" id="1.5.1.54"/>
    </reaction>
    <physiologicalReaction direction="right-to-left" evidence="11">
        <dbReference type="Rhea" id="RHEA:19823"/>
    </physiologicalReaction>
</comment>
<dbReference type="RefSeq" id="WP_189401899.1">
    <property type="nucleotide sequence ID" value="NZ_BMXA01000004.1"/>
</dbReference>
<dbReference type="SUPFAM" id="SSF51730">
    <property type="entry name" value="FAD-linked oxidoreductase"/>
    <property type="match status" value="1"/>
</dbReference>
<dbReference type="PANTHER" id="PTHR45754">
    <property type="entry name" value="METHYLENETETRAHYDROFOLATE REDUCTASE"/>
    <property type="match status" value="1"/>
</dbReference>
<dbReference type="Gene3D" id="3.20.20.220">
    <property type="match status" value="1"/>
</dbReference>
<evidence type="ECO:0000256" key="4">
    <source>
        <dbReference type="ARBA" id="ARBA00022605"/>
    </source>
</evidence>
<dbReference type="GO" id="GO:0106312">
    <property type="term" value="F:methylenetetrahydrofolate reductase (NADH) activity"/>
    <property type="evidence" value="ECO:0007669"/>
    <property type="project" value="UniProtKB-EC"/>
</dbReference>
<evidence type="ECO:0000256" key="9">
    <source>
        <dbReference type="ARBA" id="ARBA00023167"/>
    </source>
</evidence>
<protein>
    <recommendedName>
        <fullName evidence="12">Methylenetetrahydrofolate reductase</fullName>
        <ecNumber evidence="12">1.5.1.54</ecNumber>
    </recommendedName>
</protein>
<keyword evidence="5 12" id="KW-0285">Flavoprotein</keyword>
<comment type="cofactor">
    <cofactor evidence="1 12">
        <name>FAD</name>
        <dbReference type="ChEBI" id="CHEBI:57692"/>
    </cofactor>
</comment>
<dbReference type="InterPro" id="IPR004620">
    <property type="entry name" value="MTHF_reductase_bac"/>
</dbReference>
<evidence type="ECO:0000256" key="1">
    <source>
        <dbReference type="ARBA" id="ARBA00001974"/>
    </source>
</evidence>
<reference evidence="13" key="1">
    <citation type="journal article" date="2014" name="Int. J. Syst. Evol. Microbiol.">
        <title>Complete genome sequence of Corynebacterium casei LMG S-19264T (=DSM 44701T), isolated from a smear-ripened cheese.</title>
        <authorList>
            <consortium name="US DOE Joint Genome Institute (JGI-PGF)"/>
            <person name="Walter F."/>
            <person name="Albersmeier A."/>
            <person name="Kalinowski J."/>
            <person name="Ruckert C."/>
        </authorList>
    </citation>
    <scope>NUCLEOTIDE SEQUENCE</scope>
    <source>
        <strain evidence="13">KCTC 12711</strain>
    </source>
</reference>
<gene>
    <name evidence="13" type="primary">metF</name>
    <name evidence="13" type="ORF">GCM10008090_25680</name>
</gene>
<evidence type="ECO:0000256" key="11">
    <source>
        <dbReference type="ARBA" id="ARBA00048628"/>
    </source>
</evidence>
<dbReference type="EMBL" id="BMXA01000004">
    <property type="protein sequence ID" value="GHA14737.1"/>
    <property type="molecule type" value="Genomic_DNA"/>
</dbReference>
<keyword evidence="8" id="KW-0520">NAD</keyword>
<organism evidence="13 14">
    <name type="scientific">Arenicella chitinivorans</name>
    <dbReference type="NCBI Taxonomy" id="1329800"/>
    <lineage>
        <taxon>Bacteria</taxon>
        <taxon>Pseudomonadati</taxon>
        <taxon>Pseudomonadota</taxon>
        <taxon>Gammaproteobacteria</taxon>
        <taxon>Arenicellales</taxon>
        <taxon>Arenicellaceae</taxon>
        <taxon>Arenicella</taxon>
    </lineage>
</organism>
<comment type="pathway">
    <text evidence="2 12">One-carbon metabolism; tetrahydrofolate interconversion.</text>
</comment>
<proteinExistence type="inferred from homology"/>
<dbReference type="EC" id="1.5.1.54" evidence="12"/>
<evidence type="ECO:0000256" key="5">
    <source>
        <dbReference type="ARBA" id="ARBA00022630"/>
    </source>
</evidence>
<evidence type="ECO:0000256" key="2">
    <source>
        <dbReference type="ARBA" id="ARBA00004777"/>
    </source>
</evidence>
<dbReference type="Pfam" id="PF02219">
    <property type="entry name" value="MTHFR"/>
    <property type="match status" value="1"/>
</dbReference>
<keyword evidence="7 12" id="KW-0560">Oxidoreductase</keyword>
<dbReference type="InterPro" id="IPR003171">
    <property type="entry name" value="Mehydrof_redctse-like"/>
</dbReference>
<evidence type="ECO:0000256" key="12">
    <source>
        <dbReference type="RuleBase" id="RU003862"/>
    </source>
</evidence>
<dbReference type="Proteomes" id="UP000614811">
    <property type="component" value="Unassembled WGS sequence"/>
</dbReference>
<accession>A0A918RW36</accession>
<dbReference type="GO" id="GO:0005829">
    <property type="term" value="C:cytosol"/>
    <property type="evidence" value="ECO:0007669"/>
    <property type="project" value="InterPro"/>
</dbReference>
<dbReference type="GO" id="GO:0009086">
    <property type="term" value="P:methionine biosynthetic process"/>
    <property type="evidence" value="ECO:0007669"/>
    <property type="project" value="UniProtKB-KW"/>
</dbReference>
<keyword evidence="9" id="KW-0486">Methionine biosynthesis</keyword>
<keyword evidence="6 12" id="KW-0274">FAD</keyword>
<keyword evidence="14" id="KW-1185">Reference proteome</keyword>
<comment type="similarity">
    <text evidence="3 12">Belongs to the methylenetetrahydrofolate reductase family.</text>
</comment>
<sequence>MSKTPELSFEFFPPRTEKGVATLNRVHAELARFEPTFFSVTFGAGGSTQDGTYDAVKHMINAGSDAAPHISCVGASKPVIKSMVEGYLALGVKRLVVLRGDLPSGMVERGDFAYANELVSFIRQEFGDDLHLEVAAYPDFHPESRSPQRDLENFKRKVDAGANSALTQYFYNADSYFAYVDEAQRLGVTVPIIPGIMPITNYATLVRFSDACGAELPRWIRARLEQYQDDEASLKAFGLDVVTHLCFDLLDNGVEGLHFYALNKVEPVKEICTRIGYQLTA</sequence>
<evidence type="ECO:0000256" key="8">
    <source>
        <dbReference type="ARBA" id="ARBA00023027"/>
    </source>
</evidence>
<evidence type="ECO:0000256" key="3">
    <source>
        <dbReference type="ARBA" id="ARBA00006743"/>
    </source>
</evidence>
<reference evidence="13" key="2">
    <citation type="submission" date="2020-09" db="EMBL/GenBank/DDBJ databases">
        <authorList>
            <person name="Sun Q."/>
            <person name="Kim S."/>
        </authorList>
    </citation>
    <scope>NUCLEOTIDE SEQUENCE</scope>
    <source>
        <strain evidence="13">KCTC 12711</strain>
    </source>
</reference>
<comment type="pathway">
    <text evidence="10">Amino-acid biosynthesis; L-methionine biosynthesis via de novo pathway.</text>
</comment>
<keyword evidence="4" id="KW-0028">Amino-acid biosynthesis</keyword>
<dbReference type="AlphaFoldDB" id="A0A918RW36"/>